<evidence type="ECO:0000313" key="2">
    <source>
        <dbReference type="Proteomes" id="UP000078046"/>
    </source>
</evidence>
<reference evidence="1 2" key="1">
    <citation type="submission" date="2016-04" db="EMBL/GenBank/DDBJ databases">
        <title>The genome of Intoshia linei affirms orthonectids as highly simplified spiralians.</title>
        <authorList>
            <person name="Mikhailov K.V."/>
            <person name="Slusarev G.S."/>
            <person name="Nikitin M.A."/>
            <person name="Logacheva M.D."/>
            <person name="Penin A."/>
            <person name="Aleoshin V."/>
            <person name="Panchin Y.V."/>
        </authorList>
    </citation>
    <scope>NUCLEOTIDE SEQUENCE [LARGE SCALE GENOMIC DNA]</scope>
    <source>
        <strain evidence="1">Intl2013</strain>
        <tissue evidence="1">Whole animal</tissue>
    </source>
</reference>
<sequence>MRTSELNIWIELDGFIIISPVLYDLTSKRDRESLPNSIFSDSTMNSTLNSTINTGSNANEIKLAIFTACHMSLRSVDHLTSLFNSISLTSFNRFNQPITVQIEKRFFAVFDSINLSKKMFPSMCEQSRLKSKIIITISEHDVVQSLISIF</sequence>
<dbReference type="Proteomes" id="UP000078046">
    <property type="component" value="Unassembled WGS sequence"/>
</dbReference>
<accession>A0A177B9A3</accession>
<name>A0A177B9A3_9BILA</name>
<feature type="non-terminal residue" evidence="1">
    <location>
        <position position="150"/>
    </location>
</feature>
<protein>
    <submittedName>
        <fullName evidence="1">Uncharacterized protein</fullName>
    </submittedName>
</protein>
<comment type="caution">
    <text evidence="1">The sequence shown here is derived from an EMBL/GenBank/DDBJ whole genome shotgun (WGS) entry which is preliminary data.</text>
</comment>
<organism evidence="1 2">
    <name type="scientific">Intoshia linei</name>
    <dbReference type="NCBI Taxonomy" id="1819745"/>
    <lineage>
        <taxon>Eukaryota</taxon>
        <taxon>Metazoa</taxon>
        <taxon>Spiralia</taxon>
        <taxon>Lophotrochozoa</taxon>
        <taxon>Mesozoa</taxon>
        <taxon>Orthonectida</taxon>
        <taxon>Rhopaluridae</taxon>
        <taxon>Intoshia</taxon>
    </lineage>
</organism>
<gene>
    <name evidence="1" type="ORF">A3Q56_02007</name>
</gene>
<keyword evidence="2" id="KW-1185">Reference proteome</keyword>
<dbReference type="EMBL" id="LWCA01000170">
    <property type="protein sequence ID" value="OAF70242.1"/>
    <property type="molecule type" value="Genomic_DNA"/>
</dbReference>
<proteinExistence type="predicted"/>
<evidence type="ECO:0000313" key="1">
    <source>
        <dbReference type="EMBL" id="OAF70242.1"/>
    </source>
</evidence>
<dbReference type="AlphaFoldDB" id="A0A177B9A3"/>